<feature type="region of interest" description="Disordered" evidence="7">
    <location>
        <begin position="818"/>
        <end position="837"/>
    </location>
</feature>
<feature type="coiled-coil region" evidence="6">
    <location>
        <begin position="464"/>
        <end position="723"/>
    </location>
</feature>
<evidence type="ECO:0000256" key="1">
    <source>
        <dbReference type="ARBA" id="ARBA00004300"/>
    </source>
</evidence>
<keyword evidence="4 6" id="KW-0175">Coiled coil</keyword>
<dbReference type="GO" id="GO:0005737">
    <property type="term" value="C:cytoplasm"/>
    <property type="evidence" value="ECO:0007669"/>
    <property type="project" value="UniProtKB-ARBA"/>
</dbReference>
<dbReference type="PANTHER" id="PTHR44981">
    <property type="entry name" value="PERICENTRIN-LIKE PROTEIN, ISOFORM F"/>
    <property type="match status" value="1"/>
</dbReference>
<feature type="compositionally biased region" description="Polar residues" evidence="7">
    <location>
        <begin position="1363"/>
        <end position="1376"/>
    </location>
</feature>
<evidence type="ECO:0000256" key="5">
    <source>
        <dbReference type="ARBA" id="ARBA00023212"/>
    </source>
</evidence>
<dbReference type="Proteomes" id="UP001163046">
    <property type="component" value="Unassembled WGS sequence"/>
</dbReference>
<feature type="region of interest" description="Disordered" evidence="7">
    <location>
        <begin position="1"/>
        <end position="33"/>
    </location>
</feature>
<keyword evidence="5" id="KW-0206">Cytoskeleton</keyword>
<evidence type="ECO:0000313" key="10">
    <source>
        <dbReference type="Proteomes" id="UP001163046"/>
    </source>
</evidence>
<dbReference type="InterPro" id="IPR019528">
    <property type="entry name" value="PACT_domain"/>
</dbReference>
<dbReference type="InterPro" id="IPR028745">
    <property type="entry name" value="AKAP9/Pericentrin"/>
</dbReference>
<feature type="region of interest" description="Disordered" evidence="7">
    <location>
        <begin position="1154"/>
        <end position="1379"/>
    </location>
</feature>
<feature type="compositionally biased region" description="Polar residues" evidence="7">
    <location>
        <begin position="1179"/>
        <end position="1189"/>
    </location>
</feature>
<feature type="coiled-coil region" evidence="6">
    <location>
        <begin position="948"/>
        <end position="1036"/>
    </location>
</feature>
<dbReference type="GO" id="GO:0005813">
    <property type="term" value="C:centrosome"/>
    <property type="evidence" value="ECO:0007669"/>
    <property type="project" value="UniProtKB-SubCell"/>
</dbReference>
<dbReference type="GO" id="GO:0007165">
    <property type="term" value="P:signal transduction"/>
    <property type="evidence" value="ECO:0007669"/>
    <property type="project" value="InterPro"/>
</dbReference>
<evidence type="ECO:0000313" key="9">
    <source>
        <dbReference type="EMBL" id="KAJ7375494.1"/>
    </source>
</evidence>
<feature type="domain" description="Pericentrin/AKAP-450 centrosomal targeting" evidence="8">
    <location>
        <begin position="1072"/>
        <end position="1147"/>
    </location>
</feature>
<dbReference type="GO" id="GO:0060090">
    <property type="term" value="F:molecular adaptor activity"/>
    <property type="evidence" value="ECO:0007669"/>
    <property type="project" value="InterPro"/>
</dbReference>
<feature type="compositionally biased region" description="Basic and acidic residues" evidence="7">
    <location>
        <begin position="793"/>
        <end position="809"/>
    </location>
</feature>
<accession>A0A9X0CW17</accession>
<feature type="compositionally biased region" description="Polar residues" evidence="7">
    <location>
        <begin position="1205"/>
        <end position="1216"/>
    </location>
</feature>
<organism evidence="9 10">
    <name type="scientific">Desmophyllum pertusum</name>
    <dbReference type="NCBI Taxonomy" id="174260"/>
    <lineage>
        <taxon>Eukaryota</taxon>
        <taxon>Metazoa</taxon>
        <taxon>Cnidaria</taxon>
        <taxon>Anthozoa</taxon>
        <taxon>Hexacorallia</taxon>
        <taxon>Scleractinia</taxon>
        <taxon>Caryophylliina</taxon>
        <taxon>Caryophylliidae</taxon>
        <taxon>Desmophyllum</taxon>
    </lineage>
</organism>
<dbReference type="OrthoDB" id="5985805at2759"/>
<evidence type="ECO:0000256" key="4">
    <source>
        <dbReference type="ARBA" id="ARBA00023054"/>
    </source>
</evidence>
<keyword evidence="3" id="KW-0597">Phosphoprotein</keyword>
<keyword evidence="2" id="KW-0963">Cytoplasm</keyword>
<name>A0A9X0CW17_9CNID</name>
<feature type="region of interest" description="Disordered" evidence="7">
    <location>
        <begin position="781"/>
        <end position="809"/>
    </location>
</feature>
<protein>
    <submittedName>
        <fullName evidence="9">Anchor protein 9</fullName>
    </submittedName>
</protein>
<comment type="subcellular location">
    <subcellularLocation>
        <location evidence="1">Cytoplasm</location>
        <location evidence="1">Cytoskeleton</location>
        <location evidence="1">Microtubule organizing center</location>
        <location evidence="1">Centrosome</location>
    </subcellularLocation>
</comment>
<dbReference type="Pfam" id="PF10495">
    <property type="entry name" value="PACT_coil_coil"/>
    <property type="match status" value="1"/>
</dbReference>
<feature type="coiled-coil region" evidence="6">
    <location>
        <begin position="69"/>
        <end position="202"/>
    </location>
</feature>
<evidence type="ECO:0000256" key="2">
    <source>
        <dbReference type="ARBA" id="ARBA00022490"/>
    </source>
</evidence>
<proteinExistence type="predicted"/>
<sequence>MEQLMTSNEEKLKEAEEQFASKEEETRRNGEELSLKGEEIKVLQDELSRERTEKEQRDTEAEVLLAKQLETMNQELNQVQDAVRTKEHEKEQIRRNLLAESRQLAALRAEMDQLRERFKSQEGSHVTAVADLQKAHRDEVNALRAEMKNVQRGVPTGAEDVLSPSQQLAFEQKLKSVQENLKRQYENQLVAVKENEEQRRQRDVQQVKAELEMGNMAKMNNLRQELLTTHNDQVNRMRQDHQREIERLLAISGIESASPEMRMRLSSALDENERLDNELVGQLVRQARVKSAATLPLKSQNTIEGLLNNLHTEAETIQSLVSAVSTTPQDRSLASPDVTTLQSSWSAEKQALLEAVQSLKNLVAQTRKASTPSKLHEEVDWRADLVNAVQMVFEKDRDVLVAELRSSQLVNGHDSPGAGLLRDQIHTQDELTSRVMEQLRKKDRDSLLAEIQELRKTSTRKPLIDQKQDLLEQLRGQLDEASKRERDIRTQLLIKGQQAEHVQNDLTNSLKRERTMVANLKEALTKEKSRITDLGTALEKERVQGMSLKTSLEAERVRLSNQSQALELERANTKKYQDAVESERQRGKQENNRLLENIEALRRQLSANKQEKAELELQLERERISLSNLESELETEKALQGEALERDREIIEELSAALRDEKSRAEHIQLALTNERRQIEALKHTKERGDQLRNINKELQAALNAARDRSVELSTSLEDEKNRSAYLEVSLETEQDKNDESAKTEKIVAHQLKGALDVVQKQLVELTSTLEEERVRARRLQNERDVQQATAMSHKERERQLHGELDNEKMKRAQLEQKLGNEREKNAALNRDLTDRDSTIGELQQDLDSQALKQSEKEASMYPLRMRLQLHQQQLESMRQQHQVLINKHQNSVDSAVPRDNKELEEVKMSLGNLLKELEQIRATLTVHIDDGQTVPLSPIKAAAQERIVRQNTELAEFVSKLNEEKKELRNALANLEEQIAQYRQRERANEQNSRLTKEHVESALNAEREMWAQEKGRTQQALRLAEAELARLREENSKEPAMRIPVSSHGSDTEEVTWPRAKILKLYRRFIKAESFRKALVYQKRYLLLLLGGFQDCESTTLAMISQMGAYPANPNRSFRRTALNRFRTAARAVLAVQRMKFLVNKSKRVSIAASRESTSRSRVVNGDVNGHDHTVYQAPTTTYAPRSTNERRVNGTNVAPMLNSYQPSAGTTDRYSPRSDRRSHEKHHTGINGDVDFRNRPVRPTTTSSDRFSRREDIPVIDDPLSHRSHVTSPSRSPRTLSPSTWSDTRTTSAPLTREPTSSDYTQTLKSPPVRDTVNTRREYSDRDRFDTTPRHSSPYRRERSASPDGYHHSDRPLSPSGASSVGSAHNGSESGDHSLNVYIHRLESLQNRLGAINRGGTTSSLPKSRRY</sequence>
<evidence type="ECO:0000259" key="8">
    <source>
        <dbReference type="Pfam" id="PF10495"/>
    </source>
</evidence>
<evidence type="ECO:0000256" key="7">
    <source>
        <dbReference type="SAM" id="MobiDB-lite"/>
    </source>
</evidence>
<feature type="compositionally biased region" description="Basic and acidic residues" evidence="7">
    <location>
        <begin position="8"/>
        <end position="33"/>
    </location>
</feature>
<dbReference type="PANTHER" id="PTHR44981:SF2">
    <property type="entry name" value="PERICENTRIN-LIKE PROTEIN, ISOFORM F"/>
    <property type="match status" value="1"/>
</dbReference>
<feature type="coiled-coil region" evidence="6">
    <location>
        <begin position="868"/>
        <end position="924"/>
    </location>
</feature>
<feature type="compositionally biased region" description="Polar residues" evidence="7">
    <location>
        <begin position="1290"/>
        <end position="1312"/>
    </location>
</feature>
<comment type="caution">
    <text evidence="9">The sequence shown here is derived from an EMBL/GenBank/DDBJ whole genome shotgun (WGS) entry which is preliminary data.</text>
</comment>
<evidence type="ECO:0000256" key="3">
    <source>
        <dbReference type="ARBA" id="ARBA00022553"/>
    </source>
</evidence>
<reference evidence="9" key="1">
    <citation type="submission" date="2023-01" db="EMBL/GenBank/DDBJ databases">
        <title>Genome assembly of the deep-sea coral Lophelia pertusa.</title>
        <authorList>
            <person name="Herrera S."/>
            <person name="Cordes E."/>
        </authorList>
    </citation>
    <scope>NUCLEOTIDE SEQUENCE</scope>
    <source>
        <strain evidence="9">USNM1676648</strain>
        <tissue evidence="9">Polyp</tissue>
    </source>
</reference>
<dbReference type="EMBL" id="MU826826">
    <property type="protein sequence ID" value="KAJ7375494.1"/>
    <property type="molecule type" value="Genomic_DNA"/>
</dbReference>
<feature type="compositionally biased region" description="Basic and acidic residues" evidence="7">
    <location>
        <begin position="1320"/>
        <end position="1358"/>
    </location>
</feature>
<feature type="compositionally biased region" description="Low complexity" evidence="7">
    <location>
        <begin position="1274"/>
        <end position="1289"/>
    </location>
</feature>
<keyword evidence="10" id="KW-1185">Reference proteome</keyword>
<gene>
    <name evidence="9" type="primary">AKAP9_2</name>
    <name evidence="9" type="ORF">OS493_002268</name>
</gene>
<evidence type="ECO:0000256" key="6">
    <source>
        <dbReference type="SAM" id="Coils"/>
    </source>
</evidence>